<dbReference type="PANTHER" id="PTHR30632">
    <property type="entry name" value="MOLYBDATE-BINDING PERIPLASMIC PROTEIN"/>
    <property type="match status" value="1"/>
</dbReference>
<protein>
    <submittedName>
        <fullName evidence="4">Molybdate ABC transporter substrate-binding protein</fullName>
    </submittedName>
</protein>
<name>A0ABW4TKR3_9ACTN</name>
<dbReference type="PROSITE" id="PS51257">
    <property type="entry name" value="PROKAR_LIPOPROTEIN"/>
    <property type="match status" value="1"/>
</dbReference>
<accession>A0ABW4TKR3</accession>
<keyword evidence="3" id="KW-0732">Signal</keyword>
<dbReference type="PIRSF" id="PIRSF004846">
    <property type="entry name" value="ModA"/>
    <property type="match status" value="1"/>
</dbReference>
<dbReference type="RefSeq" id="WP_343916011.1">
    <property type="nucleotide sequence ID" value="NZ_BAAAJT010000002.1"/>
</dbReference>
<keyword evidence="5" id="KW-1185">Reference proteome</keyword>
<evidence type="ECO:0000256" key="3">
    <source>
        <dbReference type="ARBA" id="ARBA00022729"/>
    </source>
</evidence>
<dbReference type="NCBIfam" id="TIGR01256">
    <property type="entry name" value="modA"/>
    <property type="match status" value="1"/>
</dbReference>
<dbReference type="PANTHER" id="PTHR30632:SF0">
    <property type="entry name" value="SULFATE-BINDING PROTEIN"/>
    <property type="match status" value="1"/>
</dbReference>
<dbReference type="EMBL" id="JBHUGD010000003">
    <property type="protein sequence ID" value="MFD1946102.1"/>
    <property type="molecule type" value="Genomic_DNA"/>
</dbReference>
<dbReference type="Pfam" id="PF13531">
    <property type="entry name" value="SBP_bac_11"/>
    <property type="match status" value="1"/>
</dbReference>
<dbReference type="SUPFAM" id="SSF53850">
    <property type="entry name" value="Periplasmic binding protein-like II"/>
    <property type="match status" value="1"/>
</dbReference>
<gene>
    <name evidence="4" type="primary">modA</name>
    <name evidence="4" type="ORF">ACFSDE_04820</name>
</gene>
<proteinExistence type="inferred from homology"/>
<dbReference type="InterPro" id="IPR050682">
    <property type="entry name" value="ModA/WtpA"/>
</dbReference>
<comment type="similarity">
    <text evidence="1">Belongs to the bacterial solute-binding protein ModA family.</text>
</comment>
<evidence type="ECO:0000313" key="5">
    <source>
        <dbReference type="Proteomes" id="UP001597351"/>
    </source>
</evidence>
<evidence type="ECO:0000256" key="2">
    <source>
        <dbReference type="ARBA" id="ARBA00022723"/>
    </source>
</evidence>
<dbReference type="Proteomes" id="UP001597351">
    <property type="component" value="Unassembled WGS sequence"/>
</dbReference>
<dbReference type="InterPro" id="IPR005950">
    <property type="entry name" value="ModA"/>
</dbReference>
<organism evidence="4 5">
    <name type="scientific">Nocardioides aestuarii</name>
    <dbReference type="NCBI Taxonomy" id="252231"/>
    <lineage>
        <taxon>Bacteria</taxon>
        <taxon>Bacillati</taxon>
        <taxon>Actinomycetota</taxon>
        <taxon>Actinomycetes</taxon>
        <taxon>Propionibacteriales</taxon>
        <taxon>Nocardioidaceae</taxon>
        <taxon>Nocardioides</taxon>
    </lineage>
</organism>
<comment type="caution">
    <text evidence="4">The sequence shown here is derived from an EMBL/GenBank/DDBJ whole genome shotgun (WGS) entry which is preliminary data.</text>
</comment>
<dbReference type="Gene3D" id="3.40.190.10">
    <property type="entry name" value="Periplasmic binding protein-like II"/>
    <property type="match status" value="2"/>
</dbReference>
<keyword evidence="2" id="KW-0479">Metal-binding</keyword>
<evidence type="ECO:0000256" key="1">
    <source>
        <dbReference type="ARBA" id="ARBA00009175"/>
    </source>
</evidence>
<evidence type="ECO:0000313" key="4">
    <source>
        <dbReference type="EMBL" id="MFD1946102.1"/>
    </source>
</evidence>
<sequence length="251" mass="25432">MTKNLPVLVLLLPLALAGCGGDSEAGAGDPEKLQVLAAASLTEAFTTLADDFETDHDGVEVELQFGSSTDLAETVADGAPGDVLATADETAMQIAVDADVTAEEPVVFAENQLVIVTAPGNPAGVESLDDLADVDWVRCADDVPCGRVALSLLDGAGVTAEPVSLEVDVKATLEKVATGEADAGLVYASDAVTAGDDVESVAIDGAQEVPAVYYLAPLAQSSDADLAGDWIELVESASGRQALEDAGFSSP</sequence>
<reference evidence="5" key="1">
    <citation type="journal article" date="2019" name="Int. J. Syst. Evol. Microbiol.">
        <title>The Global Catalogue of Microorganisms (GCM) 10K type strain sequencing project: providing services to taxonomists for standard genome sequencing and annotation.</title>
        <authorList>
            <consortium name="The Broad Institute Genomics Platform"/>
            <consortium name="The Broad Institute Genome Sequencing Center for Infectious Disease"/>
            <person name="Wu L."/>
            <person name="Ma J."/>
        </authorList>
    </citation>
    <scope>NUCLEOTIDE SEQUENCE [LARGE SCALE GENOMIC DNA]</scope>
    <source>
        <strain evidence="5">CGMCC 1.12477</strain>
    </source>
</reference>